<dbReference type="InterPro" id="IPR005225">
    <property type="entry name" value="Small_GTP-bd"/>
</dbReference>
<comment type="caution">
    <text evidence="3">The sequence shown here is derived from an EMBL/GenBank/DDBJ whole genome shotgun (WGS) entry which is preliminary data.</text>
</comment>
<evidence type="ECO:0000256" key="1">
    <source>
        <dbReference type="ARBA" id="ARBA00022741"/>
    </source>
</evidence>
<dbReference type="SMART" id="SM00175">
    <property type="entry name" value="RAB"/>
    <property type="match status" value="1"/>
</dbReference>
<accession>A0ABQ5JY21</accession>
<dbReference type="NCBIfam" id="TIGR00231">
    <property type="entry name" value="small_GTP"/>
    <property type="match status" value="1"/>
</dbReference>
<dbReference type="CDD" id="cd01860">
    <property type="entry name" value="Rab5_related"/>
    <property type="match status" value="1"/>
</dbReference>
<dbReference type="Proteomes" id="UP001057375">
    <property type="component" value="Unassembled WGS sequence"/>
</dbReference>
<dbReference type="EMBL" id="BQXS01012360">
    <property type="protein sequence ID" value="GKT21983.1"/>
    <property type="molecule type" value="Genomic_DNA"/>
</dbReference>
<evidence type="ECO:0000313" key="4">
    <source>
        <dbReference type="Proteomes" id="UP001057375"/>
    </source>
</evidence>
<feature type="compositionally biased region" description="Acidic residues" evidence="2">
    <location>
        <begin position="173"/>
        <end position="189"/>
    </location>
</feature>
<dbReference type="SUPFAM" id="SSF52540">
    <property type="entry name" value="P-loop containing nucleoside triphosphate hydrolases"/>
    <property type="match status" value="1"/>
</dbReference>
<reference evidence="3" key="1">
    <citation type="submission" date="2022-03" db="EMBL/GenBank/DDBJ databases">
        <title>Draft genome sequence of Aduncisulcus paluster, a free-living microaerophilic Fornicata.</title>
        <authorList>
            <person name="Yuyama I."/>
            <person name="Kume K."/>
            <person name="Tamura T."/>
            <person name="Inagaki Y."/>
            <person name="Hashimoto T."/>
        </authorList>
    </citation>
    <scope>NUCLEOTIDE SEQUENCE</scope>
    <source>
        <strain evidence="3">NY0171</strain>
    </source>
</reference>
<evidence type="ECO:0000256" key="2">
    <source>
        <dbReference type="SAM" id="MobiDB-lite"/>
    </source>
</evidence>
<evidence type="ECO:0000313" key="3">
    <source>
        <dbReference type="EMBL" id="GKT21983.1"/>
    </source>
</evidence>
<dbReference type="InterPro" id="IPR001806">
    <property type="entry name" value="Small_GTPase"/>
</dbReference>
<feature type="region of interest" description="Disordered" evidence="2">
    <location>
        <begin position="168"/>
        <end position="197"/>
    </location>
</feature>
<organism evidence="3 4">
    <name type="scientific">Aduncisulcus paluster</name>
    <dbReference type="NCBI Taxonomy" id="2918883"/>
    <lineage>
        <taxon>Eukaryota</taxon>
        <taxon>Metamonada</taxon>
        <taxon>Carpediemonas-like organisms</taxon>
        <taxon>Aduncisulcus</taxon>
    </lineage>
</organism>
<dbReference type="SMART" id="SM00174">
    <property type="entry name" value="RHO"/>
    <property type="match status" value="1"/>
</dbReference>
<dbReference type="PROSITE" id="PS51421">
    <property type="entry name" value="RAS"/>
    <property type="match status" value="1"/>
</dbReference>
<dbReference type="SMART" id="SM00173">
    <property type="entry name" value="RAS"/>
    <property type="match status" value="1"/>
</dbReference>
<dbReference type="PROSITE" id="PS51419">
    <property type="entry name" value="RAB"/>
    <property type="match status" value="1"/>
</dbReference>
<name>A0ABQ5JY21_9EUKA</name>
<dbReference type="InterPro" id="IPR027417">
    <property type="entry name" value="P-loop_NTPase"/>
</dbReference>
<sequence>MSRVKEVKLVLLGASGCGKSSIVLRFVTNQFKPFQEPTIGASFLTKTVVVDETAVKFQIWDTAGQEKYHTLTPMYYRGAKAAIIVYDITRKQTFGTVRDWIKELRQMGSEDTIIIVAGNKCDLEAQREVPTEEAKTEIEDCGGIFFETSAKTAQCINDMFVQITHHLPRDDHDKEDEEEPGLDLEEPADIDGGGCGC</sequence>
<dbReference type="PRINTS" id="PR00449">
    <property type="entry name" value="RASTRNSFRMNG"/>
</dbReference>
<gene>
    <name evidence="3" type="ORF">ADUPG1_012029</name>
</gene>
<keyword evidence="1" id="KW-0547">Nucleotide-binding</keyword>
<keyword evidence="4" id="KW-1185">Reference proteome</keyword>
<protein>
    <submittedName>
        <fullName evidence="3">Small GTPase like protein</fullName>
    </submittedName>
</protein>
<dbReference type="Pfam" id="PF00071">
    <property type="entry name" value="Ras"/>
    <property type="match status" value="1"/>
</dbReference>
<proteinExistence type="predicted"/>
<dbReference type="Gene3D" id="3.40.50.300">
    <property type="entry name" value="P-loop containing nucleotide triphosphate hydrolases"/>
    <property type="match status" value="1"/>
</dbReference>
<dbReference type="SMART" id="SM00176">
    <property type="entry name" value="RAN"/>
    <property type="match status" value="1"/>
</dbReference>
<dbReference type="PANTHER" id="PTHR47978">
    <property type="match status" value="1"/>
</dbReference>